<dbReference type="EMBL" id="JBIAHM010000016">
    <property type="protein sequence ID" value="MFE9604536.1"/>
    <property type="molecule type" value="Genomic_DNA"/>
</dbReference>
<dbReference type="RefSeq" id="WP_388113468.1">
    <property type="nucleotide sequence ID" value="NZ_JBIAHM010000016.1"/>
</dbReference>
<evidence type="ECO:0000256" key="1">
    <source>
        <dbReference type="SAM" id="MobiDB-lite"/>
    </source>
</evidence>
<organism evidence="2 3">
    <name type="scientific">Streptomyces hokutonensis</name>
    <dbReference type="NCBI Taxonomy" id="1306990"/>
    <lineage>
        <taxon>Bacteria</taxon>
        <taxon>Bacillati</taxon>
        <taxon>Actinomycetota</taxon>
        <taxon>Actinomycetes</taxon>
        <taxon>Kitasatosporales</taxon>
        <taxon>Streptomycetaceae</taxon>
        <taxon>Streptomyces</taxon>
    </lineage>
</organism>
<dbReference type="Proteomes" id="UP001601303">
    <property type="component" value="Unassembled WGS sequence"/>
</dbReference>
<protein>
    <submittedName>
        <fullName evidence="2">Uncharacterized protein</fullName>
    </submittedName>
</protein>
<feature type="region of interest" description="Disordered" evidence="1">
    <location>
        <begin position="40"/>
        <end position="61"/>
    </location>
</feature>
<keyword evidence="3" id="KW-1185">Reference proteome</keyword>
<reference evidence="2 3" key="1">
    <citation type="submission" date="2024-10" db="EMBL/GenBank/DDBJ databases">
        <title>The Natural Products Discovery Center: Release of the First 8490 Sequenced Strains for Exploring Actinobacteria Biosynthetic Diversity.</title>
        <authorList>
            <person name="Kalkreuter E."/>
            <person name="Kautsar S.A."/>
            <person name="Yang D."/>
            <person name="Bader C.D."/>
            <person name="Teijaro C.N."/>
            <person name="Fluegel L."/>
            <person name="Davis C.M."/>
            <person name="Simpson J.R."/>
            <person name="Lauterbach L."/>
            <person name="Steele A.D."/>
            <person name="Gui C."/>
            <person name="Meng S."/>
            <person name="Li G."/>
            <person name="Viehrig K."/>
            <person name="Ye F."/>
            <person name="Su P."/>
            <person name="Kiefer A.F."/>
            <person name="Nichols A."/>
            <person name="Cepeda A.J."/>
            <person name="Yan W."/>
            <person name="Fan B."/>
            <person name="Jiang Y."/>
            <person name="Adhikari A."/>
            <person name="Zheng C.-J."/>
            <person name="Schuster L."/>
            <person name="Cowan T.M."/>
            <person name="Smanski M.J."/>
            <person name="Chevrette M.G."/>
            <person name="De Carvalho L.P.S."/>
            <person name="Shen B."/>
        </authorList>
    </citation>
    <scope>NUCLEOTIDE SEQUENCE [LARGE SCALE GENOMIC DNA]</scope>
    <source>
        <strain evidence="2 3">NPDC006488</strain>
    </source>
</reference>
<feature type="compositionally biased region" description="Polar residues" evidence="1">
    <location>
        <begin position="48"/>
        <end position="61"/>
    </location>
</feature>
<proteinExistence type="predicted"/>
<comment type="caution">
    <text evidence="2">The sequence shown here is derived from an EMBL/GenBank/DDBJ whole genome shotgun (WGS) entry which is preliminary data.</text>
</comment>
<gene>
    <name evidence="2" type="ORF">ACFYNQ_39090</name>
</gene>
<evidence type="ECO:0000313" key="2">
    <source>
        <dbReference type="EMBL" id="MFE9604536.1"/>
    </source>
</evidence>
<evidence type="ECO:0000313" key="3">
    <source>
        <dbReference type="Proteomes" id="UP001601303"/>
    </source>
</evidence>
<name>A0ABW6MEI0_9ACTN</name>
<sequence length="61" mass="6329">MPSTGMSERAARAALAVHFSPDQVAAQLAQHSAEDVWQYGGDHDAAVSPSTGHARNSPTPS</sequence>
<accession>A0ABW6MEI0</accession>